<keyword evidence="1" id="KW-0472">Membrane</keyword>
<name>A0ABQ0DX19_9EUKA</name>
<keyword evidence="1" id="KW-1133">Transmembrane helix</keyword>
<dbReference type="Proteomes" id="UP001628156">
    <property type="component" value="Unassembled WGS sequence"/>
</dbReference>
<protein>
    <recommendedName>
        <fullName evidence="4">Transmembrane protein</fullName>
    </recommendedName>
</protein>
<proteinExistence type="predicted"/>
<evidence type="ECO:0008006" key="4">
    <source>
        <dbReference type="Google" id="ProtNLM"/>
    </source>
</evidence>
<organism evidence="2 3">
    <name type="scientific">Entamoeba nuttalli</name>
    <dbReference type="NCBI Taxonomy" id="412467"/>
    <lineage>
        <taxon>Eukaryota</taxon>
        <taxon>Amoebozoa</taxon>
        <taxon>Evosea</taxon>
        <taxon>Archamoebae</taxon>
        <taxon>Mastigamoebida</taxon>
        <taxon>Entamoebidae</taxon>
        <taxon>Entamoeba</taxon>
    </lineage>
</organism>
<feature type="transmembrane region" description="Helical" evidence="1">
    <location>
        <begin position="12"/>
        <end position="35"/>
    </location>
</feature>
<keyword evidence="1" id="KW-0812">Transmembrane</keyword>
<dbReference type="EMBL" id="BAAFRS010000339">
    <property type="protein sequence ID" value="GAB1227406.1"/>
    <property type="molecule type" value="Genomic_DNA"/>
</dbReference>
<sequence length="332" mass="38935">MTMLATNKAFNILCLLFGVFFFVLVSIYELIKYFIFNTKNVTGYCAVLFKRLKHWVLGMGPFVFGLLFYLVPCAETYICVNSSETFKELMNKLSILRANNELLYYQEKPNQLYCIFHSKDGNHFESLPYYIDKSYIVLTYVPSSELFFLNHQKTFSHSQDNIGYHILTKQDKNSMNEKVSIYTNPSHNKIFQNTIFYQKGVTESKAFKHEFGQILRKEPIQNEELLHQQKKQRGVNLEGSISERRKSHELEETITHQSMLGSEEQISAARRMDLESISFNDYSPLRSQKKHSKRCKAPIPFELSRSDSLDLPLDKNNNIRYIYSPINEERVE</sequence>
<evidence type="ECO:0000313" key="3">
    <source>
        <dbReference type="Proteomes" id="UP001628156"/>
    </source>
</evidence>
<evidence type="ECO:0000313" key="2">
    <source>
        <dbReference type="EMBL" id="GAB1227406.1"/>
    </source>
</evidence>
<evidence type="ECO:0000256" key="1">
    <source>
        <dbReference type="SAM" id="Phobius"/>
    </source>
</evidence>
<feature type="transmembrane region" description="Helical" evidence="1">
    <location>
        <begin position="55"/>
        <end position="80"/>
    </location>
</feature>
<keyword evidence="3" id="KW-1185">Reference proteome</keyword>
<reference evidence="2 3" key="1">
    <citation type="journal article" date="2019" name="PLoS Negl. Trop. Dis.">
        <title>Whole genome sequencing of Entamoeba nuttalli reveals mammalian host-related molecular signatures and a novel octapeptide-repeat surface protein.</title>
        <authorList>
            <person name="Tanaka M."/>
            <person name="Makiuchi T."/>
            <person name="Komiyama T."/>
            <person name="Shiina T."/>
            <person name="Osaki K."/>
            <person name="Tachibana H."/>
        </authorList>
    </citation>
    <scope>NUCLEOTIDE SEQUENCE [LARGE SCALE GENOMIC DNA]</scope>
    <source>
        <strain evidence="2 3">P19-061405</strain>
    </source>
</reference>
<accession>A0ABQ0DX19</accession>
<comment type="caution">
    <text evidence="2">The sequence shown here is derived from an EMBL/GenBank/DDBJ whole genome shotgun (WGS) entry which is preliminary data.</text>
</comment>
<gene>
    <name evidence="2" type="ORF">ENUP19_0339G0012</name>
</gene>